<reference evidence="3" key="1">
    <citation type="submission" date="2020-10" db="EMBL/GenBank/DDBJ databases">
        <title>Bacterium isolated from coastal waters sediment.</title>
        <authorList>
            <person name="Chen R.-J."/>
            <person name="Lu D.-C."/>
            <person name="Zhu K.-L."/>
            <person name="Du Z.-J."/>
        </authorList>
    </citation>
    <scope>NUCLEOTIDE SEQUENCE</scope>
    <source>
        <strain evidence="3">N1Y112</strain>
    </source>
</reference>
<proteinExistence type="inferred from homology"/>
<dbReference type="InterPro" id="IPR002347">
    <property type="entry name" value="SDR_fam"/>
</dbReference>
<evidence type="ECO:0000256" key="2">
    <source>
        <dbReference type="ARBA" id="ARBA00023002"/>
    </source>
</evidence>
<comment type="caution">
    <text evidence="3">The sequence shown here is derived from an EMBL/GenBank/DDBJ whole genome shotgun (WGS) entry which is preliminary data.</text>
</comment>
<dbReference type="SUPFAM" id="SSF51735">
    <property type="entry name" value="NAD(P)-binding Rossmann-fold domains"/>
    <property type="match status" value="1"/>
</dbReference>
<accession>A0A8J7JXB2</accession>
<dbReference type="EMBL" id="JADEYS010000002">
    <property type="protein sequence ID" value="MBE9396138.1"/>
    <property type="molecule type" value="Genomic_DNA"/>
</dbReference>
<dbReference type="PANTHER" id="PTHR44196:SF1">
    <property type="entry name" value="DEHYDROGENASE_REDUCTASE SDR FAMILY MEMBER 7B"/>
    <property type="match status" value="1"/>
</dbReference>
<dbReference type="PANTHER" id="PTHR44196">
    <property type="entry name" value="DEHYDROGENASE/REDUCTASE SDR FAMILY MEMBER 7B"/>
    <property type="match status" value="1"/>
</dbReference>
<dbReference type="PROSITE" id="PS00061">
    <property type="entry name" value="ADH_SHORT"/>
    <property type="match status" value="1"/>
</dbReference>
<keyword evidence="4" id="KW-1185">Reference proteome</keyword>
<dbReference type="InterPro" id="IPR020904">
    <property type="entry name" value="Sc_DH/Rdtase_CS"/>
</dbReference>
<organism evidence="3 4">
    <name type="scientific">Pontibacterium sinense</name>
    <dbReference type="NCBI Taxonomy" id="2781979"/>
    <lineage>
        <taxon>Bacteria</taxon>
        <taxon>Pseudomonadati</taxon>
        <taxon>Pseudomonadota</taxon>
        <taxon>Gammaproteobacteria</taxon>
        <taxon>Oceanospirillales</taxon>
        <taxon>Oceanospirillaceae</taxon>
        <taxon>Pontibacterium</taxon>
    </lineage>
</organism>
<evidence type="ECO:0000313" key="3">
    <source>
        <dbReference type="EMBL" id="MBE9396138.1"/>
    </source>
</evidence>
<dbReference type="PRINTS" id="PR00081">
    <property type="entry name" value="GDHRDH"/>
</dbReference>
<gene>
    <name evidence="3" type="ORF">IOQ59_02560</name>
</gene>
<evidence type="ECO:0000313" key="4">
    <source>
        <dbReference type="Proteomes" id="UP000640333"/>
    </source>
</evidence>
<dbReference type="GO" id="GO:0016491">
    <property type="term" value="F:oxidoreductase activity"/>
    <property type="evidence" value="ECO:0007669"/>
    <property type="project" value="UniProtKB-KW"/>
</dbReference>
<name>A0A8J7JXB2_9GAMM</name>
<keyword evidence="2" id="KW-0560">Oxidoreductase</keyword>
<dbReference type="GO" id="GO:0016020">
    <property type="term" value="C:membrane"/>
    <property type="evidence" value="ECO:0007669"/>
    <property type="project" value="TreeGrafter"/>
</dbReference>
<comment type="similarity">
    <text evidence="1">Belongs to the short-chain dehydrogenases/reductases (SDR) family.</text>
</comment>
<dbReference type="Gene3D" id="3.40.50.720">
    <property type="entry name" value="NAD(P)-binding Rossmann-like Domain"/>
    <property type="match status" value="1"/>
</dbReference>
<sequence length="267" mass="29299">MNTHISAQQTHQKLPWTRAWVTGAGRGIGAAIAAELCHGGVDVYASARSEEALIQLASDLGQCRGSITPIPLDICDDTQIRALTESWQQTDSWPDLVILNAGTHDPFPARELTAQRSIQLLNTNLNGTLNCLEPVLKHYIDQDRGQIAIMASVAGYRGLPTAAAYGASKAALINLCEALRLDLAGSNVKLQVICPGFVRTPLTDKNTFSMPALMEPEDAAKEVIGGLQCECFEITFPKRFVYWLKLLRILPYSWYFKLVEKATRTGK</sequence>
<dbReference type="InterPro" id="IPR036291">
    <property type="entry name" value="NAD(P)-bd_dom_sf"/>
</dbReference>
<dbReference type="Proteomes" id="UP000640333">
    <property type="component" value="Unassembled WGS sequence"/>
</dbReference>
<dbReference type="AlphaFoldDB" id="A0A8J7JXB2"/>
<evidence type="ECO:0000256" key="1">
    <source>
        <dbReference type="ARBA" id="ARBA00006484"/>
    </source>
</evidence>
<dbReference type="Pfam" id="PF00106">
    <property type="entry name" value="adh_short"/>
    <property type="match status" value="1"/>
</dbReference>
<protein>
    <submittedName>
        <fullName evidence="3">SDR family NAD(P)-dependent oxidoreductase</fullName>
    </submittedName>
</protein>